<dbReference type="Proteomes" id="UP001059209">
    <property type="component" value="Chromosome"/>
</dbReference>
<name>A0ABY5Y7S0_9FLAO</name>
<comment type="similarity">
    <text evidence="1">Belongs to the ATP-dependent AMP-binding enzyme family.</text>
</comment>
<organism evidence="4 5">
    <name type="scientific">Maribacter litopenaei</name>
    <dbReference type="NCBI Taxonomy" id="2976127"/>
    <lineage>
        <taxon>Bacteria</taxon>
        <taxon>Pseudomonadati</taxon>
        <taxon>Bacteroidota</taxon>
        <taxon>Flavobacteriia</taxon>
        <taxon>Flavobacteriales</taxon>
        <taxon>Flavobacteriaceae</taxon>
        <taxon>Maribacter</taxon>
    </lineage>
</organism>
<proteinExistence type="inferred from homology"/>
<dbReference type="PANTHER" id="PTHR43201:SF8">
    <property type="entry name" value="ACYL-COA SYNTHETASE FAMILY MEMBER 3"/>
    <property type="match status" value="1"/>
</dbReference>
<dbReference type="Gene3D" id="3.30.300.30">
    <property type="match status" value="1"/>
</dbReference>
<dbReference type="PROSITE" id="PS00455">
    <property type="entry name" value="AMP_BINDING"/>
    <property type="match status" value="1"/>
</dbReference>
<feature type="domain" description="AMP-binding enzyme C-terminal" evidence="3">
    <location>
        <begin position="408"/>
        <end position="482"/>
    </location>
</feature>
<dbReference type="InterPro" id="IPR020845">
    <property type="entry name" value="AMP-binding_CS"/>
</dbReference>
<dbReference type="PANTHER" id="PTHR43201">
    <property type="entry name" value="ACYL-COA SYNTHETASE"/>
    <property type="match status" value="1"/>
</dbReference>
<dbReference type="Pfam" id="PF00501">
    <property type="entry name" value="AMP-binding"/>
    <property type="match status" value="1"/>
</dbReference>
<accession>A0ABY5Y7S0</accession>
<dbReference type="Gene3D" id="3.40.50.12780">
    <property type="entry name" value="N-terminal domain of ligase-like"/>
    <property type="match status" value="1"/>
</dbReference>
<evidence type="ECO:0000313" key="4">
    <source>
        <dbReference type="EMBL" id="UWX54949.1"/>
    </source>
</evidence>
<evidence type="ECO:0000256" key="1">
    <source>
        <dbReference type="ARBA" id="ARBA00006432"/>
    </source>
</evidence>
<dbReference type="InterPro" id="IPR042099">
    <property type="entry name" value="ANL_N_sf"/>
</dbReference>
<dbReference type="EMBL" id="CP104205">
    <property type="protein sequence ID" value="UWX54949.1"/>
    <property type="molecule type" value="Genomic_DNA"/>
</dbReference>
<gene>
    <name evidence="4" type="ORF">NYZ99_19845</name>
</gene>
<feature type="domain" description="AMP-dependent synthetase/ligase" evidence="2">
    <location>
        <begin position="5"/>
        <end position="357"/>
    </location>
</feature>
<reference evidence="4" key="1">
    <citation type="submission" date="2022-09" db="EMBL/GenBank/DDBJ databases">
        <title>Maribacter litopenaei sp. nov., isolated from the intestinal tract of the Pacific White Shrimp, Litopenaeus vannamei.</title>
        <authorList>
            <person name="Kim S.Y."/>
            <person name="Hwang C.Y."/>
        </authorList>
    </citation>
    <scope>NUCLEOTIDE SEQUENCE</scope>
    <source>
        <strain evidence="4">HL-LV01</strain>
    </source>
</reference>
<dbReference type="InterPro" id="IPR000873">
    <property type="entry name" value="AMP-dep_synth/lig_dom"/>
</dbReference>
<dbReference type="Pfam" id="PF13193">
    <property type="entry name" value="AMP-binding_C"/>
    <property type="match status" value="1"/>
</dbReference>
<dbReference type="RefSeq" id="WP_260572801.1">
    <property type="nucleotide sequence ID" value="NZ_CP104205.1"/>
</dbReference>
<dbReference type="CDD" id="cd05941">
    <property type="entry name" value="MCS"/>
    <property type="match status" value="1"/>
</dbReference>
<dbReference type="SUPFAM" id="SSF56801">
    <property type="entry name" value="Acetyl-CoA synthetase-like"/>
    <property type="match status" value="1"/>
</dbReference>
<evidence type="ECO:0000259" key="2">
    <source>
        <dbReference type="Pfam" id="PF00501"/>
    </source>
</evidence>
<protein>
    <submittedName>
        <fullName evidence="4">Acyl-CoA synthetase</fullName>
    </submittedName>
</protein>
<keyword evidence="5" id="KW-1185">Reference proteome</keyword>
<dbReference type="InterPro" id="IPR045851">
    <property type="entry name" value="AMP-bd_C_sf"/>
</dbReference>
<evidence type="ECO:0000313" key="5">
    <source>
        <dbReference type="Proteomes" id="UP001059209"/>
    </source>
</evidence>
<sequence>MLTLFERAKDFGDRKALASNDTEYTYNELIASSDAVAGNLLSGSQDIKEARITFLVPPSFEYTAIQWGIWKAGGIAVPLCVLHPLPSIQYVLEDTQAELVIAHEDYVSFLKPLEATLGISVVPMEEILAEKKATLPNVSSDRRAMILYTSGTTSKPKGVVTTHANIEAQITALVDAWEWEKEDYILNILPLHHVHGIINVMSCALWSGACCEFLPKFNDEKVREIIASGRLTLFMAVPTIYYKLIAYWDQSSQEEQQKMSEAASNLRLMVSGSAALPVPVLEKWRSISGQTLLERYGMTEIGMGLSNSYRGERRPGHVGLPLPTVEMRLVDQENNPVGANEPGEFQIKGPSVFKEYWQKPDATENAFTKDGWFITGDIGMLNDGLYKILGRDSVDIIKSGGYKISALEIEDVLRKHEHIADCAVVGLPDEEWGEVIAACLVPSGEGLDTQELGSWLKTQMPGYKIPRKYIVQSELPRNVLGKVTKNEVKKLFQTK</sequence>
<evidence type="ECO:0000259" key="3">
    <source>
        <dbReference type="Pfam" id="PF13193"/>
    </source>
</evidence>
<dbReference type="InterPro" id="IPR025110">
    <property type="entry name" value="AMP-bd_C"/>
</dbReference>